<dbReference type="GO" id="GO:0007035">
    <property type="term" value="P:vacuolar acidification"/>
    <property type="evidence" value="ECO:0007669"/>
    <property type="project" value="TreeGrafter"/>
</dbReference>
<evidence type="ECO:0000256" key="2">
    <source>
        <dbReference type="ARBA" id="ARBA00008328"/>
    </source>
</evidence>
<feature type="transmembrane region" description="Helical" evidence="9">
    <location>
        <begin position="65"/>
        <end position="82"/>
    </location>
</feature>
<evidence type="ECO:0000256" key="6">
    <source>
        <dbReference type="ARBA" id="ARBA00022989"/>
    </source>
</evidence>
<dbReference type="InterPro" id="IPR008389">
    <property type="entry name" value="ATPase_V0-cplx_e1/e2_su"/>
</dbReference>
<evidence type="ECO:0000256" key="1">
    <source>
        <dbReference type="ARBA" id="ARBA00004127"/>
    </source>
</evidence>
<reference evidence="10 11" key="1">
    <citation type="journal article" date="2015" name="Genome Biol. Evol.">
        <title>Phylogenomic analyses indicate that early fungi evolved digesting cell walls of algal ancestors of land plants.</title>
        <authorList>
            <person name="Chang Y."/>
            <person name="Wang S."/>
            <person name="Sekimoto S."/>
            <person name="Aerts A.L."/>
            <person name="Choi C."/>
            <person name="Clum A."/>
            <person name="LaButti K.M."/>
            <person name="Lindquist E.A."/>
            <person name="Yee Ngan C."/>
            <person name="Ohm R.A."/>
            <person name="Salamov A.A."/>
            <person name="Grigoriev I.V."/>
            <person name="Spatafora J.W."/>
            <person name="Berbee M.L."/>
        </authorList>
    </citation>
    <scope>NUCLEOTIDE SEQUENCE [LARGE SCALE GENOMIC DNA]</scope>
    <source>
        <strain evidence="10 11">JEL478</strain>
    </source>
</reference>
<dbReference type="GO" id="GO:0000220">
    <property type="term" value="C:vacuolar proton-transporting V-type ATPase, V0 domain"/>
    <property type="evidence" value="ECO:0007669"/>
    <property type="project" value="TreeGrafter"/>
</dbReference>
<dbReference type="Proteomes" id="UP000070544">
    <property type="component" value="Unassembled WGS sequence"/>
</dbReference>
<keyword evidence="5" id="KW-0375">Hydrogen ion transport</keyword>
<evidence type="ECO:0000256" key="5">
    <source>
        <dbReference type="ARBA" id="ARBA00022781"/>
    </source>
</evidence>
<dbReference type="GO" id="GO:0012505">
    <property type="term" value="C:endomembrane system"/>
    <property type="evidence" value="ECO:0007669"/>
    <property type="project" value="UniProtKB-SubCell"/>
</dbReference>
<sequence length="97" mass="10306">MGVSCQTGQSPCNGIIDKDANITGSPVLIATILMVALSVVVNLVPGRLYGKSWGPPNDGVTKTSLTLVFVCCYLMYAFTYLAQYNPLVAPERKVGGH</sequence>
<dbReference type="AlphaFoldDB" id="A0A138ZXK0"/>
<keyword evidence="6 9" id="KW-1133">Transmembrane helix</keyword>
<evidence type="ECO:0000256" key="9">
    <source>
        <dbReference type="SAM" id="Phobius"/>
    </source>
</evidence>
<dbReference type="PANTHER" id="PTHR12263">
    <property type="entry name" value="VACUOLAR ATP SYNTHASE SUBUNIT H"/>
    <property type="match status" value="1"/>
</dbReference>
<evidence type="ECO:0000313" key="11">
    <source>
        <dbReference type="Proteomes" id="UP000070544"/>
    </source>
</evidence>
<comment type="similarity">
    <text evidence="2">Belongs to the V-ATPase e1/e2 subunit family.</text>
</comment>
<evidence type="ECO:0000313" key="10">
    <source>
        <dbReference type="EMBL" id="KXS09217.1"/>
    </source>
</evidence>
<comment type="subcellular location">
    <subcellularLocation>
        <location evidence="1">Endomembrane system</location>
        <topology evidence="1">Multi-pass membrane protein</topology>
    </subcellularLocation>
</comment>
<feature type="transmembrane region" description="Helical" evidence="9">
    <location>
        <begin position="27"/>
        <end position="44"/>
    </location>
</feature>
<evidence type="ECO:0000256" key="8">
    <source>
        <dbReference type="ARBA" id="ARBA00023136"/>
    </source>
</evidence>
<dbReference type="EMBL" id="KQ965881">
    <property type="protein sequence ID" value="KXS09217.1"/>
    <property type="molecule type" value="Genomic_DNA"/>
</dbReference>
<dbReference type="Pfam" id="PF05493">
    <property type="entry name" value="ATP_synt_H"/>
    <property type="match status" value="1"/>
</dbReference>
<keyword evidence="7" id="KW-0406">Ion transport</keyword>
<evidence type="ECO:0000256" key="4">
    <source>
        <dbReference type="ARBA" id="ARBA00022692"/>
    </source>
</evidence>
<name>A0A138ZXK0_GONPJ</name>
<evidence type="ECO:0000256" key="7">
    <source>
        <dbReference type="ARBA" id="ARBA00023065"/>
    </source>
</evidence>
<keyword evidence="3" id="KW-0813">Transport</keyword>
<dbReference type="OrthoDB" id="1508846at2759"/>
<keyword evidence="4 9" id="KW-0812">Transmembrane</keyword>
<evidence type="ECO:0000256" key="3">
    <source>
        <dbReference type="ARBA" id="ARBA00022448"/>
    </source>
</evidence>
<dbReference type="PANTHER" id="PTHR12263:SF0">
    <property type="entry name" value="V-TYPE PROTON ATPASE SUBUNIT"/>
    <property type="match status" value="1"/>
</dbReference>
<proteinExistence type="inferred from homology"/>
<dbReference type="GO" id="GO:0046961">
    <property type="term" value="F:proton-transporting ATPase activity, rotational mechanism"/>
    <property type="evidence" value="ECO:0007669"/>
    <property type="project" value="InterPro"/>
</dbReference>
<keyword evidence="11" id="KW-1185">Reference proteome</keyword>
<organism evidence="10 11">
    <name type="scientific">Gonapodya prolifera (strain JEL478)</name>
    <name type="common">Monoblepharis prolifera</name>
    <dbReference type="NCBI Taxonomy" id="1344416"/>
    <lineage>
        <taxon>Eukaryota</taxon>
        <taxon>Fungi</taxon>
        <taxon>Fungi incertae sedis</taxon>
        <taxon>Chytridiomycota</taxon>
        <taxon>Chytridiomycota incertae sedis</taxon>
        <taxon>Monoblepharidomycetes</taxon>
        <taxon>Monoblepharidales</taxon>
        <taxon>Gonapodyaceae</taxon>
        <taxon>Gonapodya</taxon>
    </lineage>
</organism>
<keyword evidence="8 9" id="KW-0472">Membrane</keyword>
<accession>A0A138ZXK0</accession>
<gene>
    <name evidence="10" type="ORF">M427DRAFT_64594</name>
</gene>
<protein>
    <submittedName>
        <fullName evidence="10">Uncharacterized protein</fullName>
    </submittedName>
</protein>